<dbReference type="Proteomes" id="UP000214646">
    <property type="component" value="Unassembled WGS sequence"/>
</dbReference>
<dbReference type="AlphaFoldDB" id="A0A225E3X2"/>
<accession>A0A225E3X2</accession>
<gene>
    <name evidence="1" type="ORF">FRUB_00153</name>
</gene>
<evidence type="ECO:0000313" key="2">
    <source>
        <dbReference type="Proteomes" id="UP000214646"/>
    </source>
</evidence>
<protein>
    <submittedName>
        <fullName evidence="1">IncW-like replication protein</fullName>
    </submittedName>
</protein>
<dbReference type="OrthoDB" id="249825at2"/>
<sequence length="305" mass="34463">MTELKSSLSNIQKRRIEAATSIRSERAKRIDFLHTVQCQTSLPYRDPGDHVREWDRKQGTAALRIEAGSALDPRSKEYVKLGLPYGEKPRLVLIHLASEAIRTGSPVIDVEDSMTAFARSLGLETNGHHLRGLKDQITRLASATIRMGIIEQGRVVQVNTQVASAFDLWFPDEVSQRVLWPSTVRLSHEFFESLSRHAIPLDNRAVGAIANSPLALDIYVWLSQRLHRVTPGNPQFIPWTALYEQFGQGYNRIRDFRKKFLATLQQVRAVYPDSRIDSDLKGINLYHSPPPVPSTKTYLDPSGKT</sequence>
<dbReference type="EMBL" id="NIDE01000001">
    <property type="protein sequence ID" value="OWK46454.1"/>
    <property type="molecule type" value="Genomic_DNA"/>
</dbReference>
<name>A0A225E3X2_9BACT</name>
<dbReference type="RefSeq" id="WP_088251675.1">
    <property type="nucleotide sequence ID" value="NZ_NIDE01000001.1"/>
</dbReference>
<comment type="caution">
    <text evidence="1">The sequence shown here is derived from an EMBL/GenBank/DDBJ whole genome shotgun (WGS) entry which is preliminary data.</text>
</comment>
<evidence type="ECO:0000313" key="1">
    <source>
        <dbReference type="EMBL" id="OWK46454.1"/>
    </source>
</evidence>
<dbReference type="InterPro" id="IPR006881">
    <property type="entry name" value="RepA_C"/>
</dbReference>
<reference evidence="2" key="1">
    <citation type="submission" date="2017-06" db="EMBL/GenBank/DDBJ databases">
        <title>Genome analysis of Fimbriiglobus ruber SP5, the first member of the order Planctomycetales with confirmed chitinolytic capability.</title>
        <authorList>
            <person name="Ravin N.V."/>
            <person name="Rakitin A.L."/>
            <person name="Ivanova A.A."/>
            <person name="Beletsky A.V."/>
            <person name="Kulichevskaya I.S."/>
            <person name="Mardanov A.V."/>
            <person name="Dedysh S.N."/>
        </authorList>
    </citation>
    <scope>NUCLEOTIDE SEQUENCE [LARGE SCALE GENOMIC DNA]</scope>
    <source>
        <strain evidence="2">SP5</strain>
    </source>
</reference>
<organism evidence="1 2">
    <name type="scientific">Fimbriiglobus ruber</name>
    <dbReference type="NCBI Taxonomy" id="1908690"/>
    <lineage>
        <taxon>Bacteria</taxon>
        <taxon>Pseudomonadati</taxon>
        <taxon>Planctomycetota</taxon>
        <taxon>Planctomycetia</taxon>
        <taxon>Gemmatales</taxon>
        <taxon>Gemmataceae</taxon>
        <taxon>Fimbriiglobus</taxon>
    </lineage>
</organism>
<proteinExistence type="predicted"/>
<dbReference type="Pfam" id="PF04796">
    <property type="entry name" value="RepA_C"/>
    <property type="match status" value="1"/>
</dbReference>
<keyword evidence="2" id="KW-1185">Reference proteome</keyword>